<gene>
    <name evidence="5" type="ORF">NIES593_22280</name>
</gene>
<dbReference type="AlphaFoldDB" id="A0A1U7H7C9"/>
<dbReference type="Pfam" id="PF13545">
    <property type="entry name" value="HTH_Crp_2"/>
    <property type="match status" value="1"/>
</dbReference>
<dbReference type="InterPro" id="IPR012318">
    <property type="entry name" value="HTH_CRP"/>
</dbReference>
<evidence type="ECO:0000313" key="5">
    <source>
        <dbReference type="EMBL" id="OKH18251.1"/>
    </source>
</evidence>
<dbReference type="InterPro" id="IPR036390">
    <property type="entry name" value="WH_DNA-bd_sf"/>
</dbReference>
<evidence type="ECO:0000313" key="6">
    <source>
        <dbReference type="Proteomes" id="UP000186868"/>
    </source>
</evidence>
<evidence type="ECO:0000256" key="1">
    <source>
        <dbReference type="ARBA" id="ARBA00023015"/>
    </source>
</evidence>
<reference evidence="5 6" key="1">
    <citation type="submission" date="2016-11" db="EMBL/GenBank/DDBJ databases">
        <title>Draft Genome Sequences of Nine Cyanobacterial Strains from Diverse Habitats.</title>
        <authorList>
            <person name="Zhu T."/>
            <person name="Hou S."/>
            <person name="Lu X."/>
            <person name="Hess W.R."/>
        </authorList>
    </citation>
    <scope>NUCLEOTIDE SEQUENCE [LARGE SCALE GENOMIC DNA]</scope>
    <source>
        <strain evidence="5 6">NIES-593</strain>
    </source>
</reference>
<dbReference type="PRINTS" id="PR00034">
    <property type="entry name" value="HTHCRP"/>
</dbReference>
<keyword evidence="6" id="KW-1185">Reference proteome</keyword>
<evidence type="ECO:0000256" key="2">
    <source>
        <dbReference type="ARBA" id="ARBA00023125"/>
    </source>
</evidence>
<proteinExistence type="predicted"/>
<accession>A0A1U7H7C9</accession>
<dbReference type="GO" id="GO:0003677">
    <property type="term" value="F:DNA binding"/>
    <property type="evidence" value="ECO:0007669"/>
    <property type="project" value="UniProtKB-KW"/>
</dbReference>
<dbReference type="SUPFAM" id="SSF51206">
    <property type="entry name" value="cAMP-binding domain-like"/>
    <property type="match status" value="1"/>
</dbReference>
<feature type="domain" description="HTH crp-type" evidence="4">
    <location>
        <begin position="128"/>
        <end position="200"/>
    </location>
</feature>
<sequence length="200" mass="23018">MIVTCNLTHTQLQNEQAEGRRLHFYDRGEEIPLVEQGVWQVYRGVAQLSQLSVNGEEILLGWAQPSTFFGMWLTHIESYQVKALSELYLKWYPLSEIEASPHLSHLMLTQVVRRMRQTEALLAIAGLRRVEERLHELLQLLKKELGQPVPEGTRLAVRLTHQNLANAIGTTRVTITRLLGDFQRQGIISLDSDRHMIVHH</sequence>
<dbReference type="EMBL" id="MRCB01000052">
    <property type="protein sequence ID" value="OKH18251.1"/>
    <property type="molecule type" value="Genomic_DNA"/>
</dbReference>
<dbReference type="CDD" id="cd00092">
    <property type="entry name" value="HTH_CRP"/>
    <property type="match status" value="1"/>
</dbReference>
<comment type="caution">
    <text evidence="5">The sequence shown here is derived from an EMBL/GenBank/DDBJ whole genome shotgun (WGS) entry which is preliminary data.</text>
</comment>
<name>A0A1U7H7C9_9CYAN</name>
<dbReference type="InterPro" id="IPR036388">
    <property type="entry name" value="WH-like_DNA-bd_sf"/>
</dbReference>
<dbReference type="SUPFAM" id="SSF46785">
    <property type="entry name" value="Winged helix' DNA-binding domain"/>
    <property type="match status" value="1"/>
</dbReference>
<dbReference type="PROSITE" id="PS00042">
    <property type="entry name" value="HTH_CRP_1"/>
    <property type="match status" value="1"/>
</dbReference>
<dbReference type="GO" id="GO:0003700">
    <property type="term" value="F:DNA-binding transcription factor activity"/>
    <property type="evidence" value="ECO:0007669"/>
    <property type="project" value="InterPro"/>
</dbReference>
<evidence type="ECO:0000259" key="4">
    <source>
        <dbReference type="PROSITE" id="PS51063"/>
    </source>
</evidence>
<keyword evidence="3" id="KW-0804">Transcription</keyword>
<dbReference type="Gene3D" id="1.10.10.10">
    <property type="entry name" value="Winged helix-like DNA-binding domain superfamily/Winged helix DNA-binding domain"/>
    <property type="match status" value="1"/>
</dbReference>
<keyword evidence="2" id="KW-0238">DNA-binding</keyword>
<evidence type="ECO:0000256" key="3">
    <source>
        <dbReference type="ARBA" id="ARBA00023163"/>
    </source>
</evidence>
<dbReference type="RefSeq" id="WP_073601679.1">
    <property type="nucleotide sequence ID" value="NZ_MRCB01000052.1"/>
</dbReference>
<dbReference type="STRING" id="1921803.NIES593_22280"/>
<dbReference type="InterPro" id="IPR018335">
    <property type="entry name" value="Tscrpt_reg_HTH_Crp-type_CS"/>
</dbReference>
<dbReference type="PROSITE" id="PS51063">
    <property type="entry name" value="HTH_CRP_2"/>
    <property type="match status" value="1"/>
</dbReference>
<protein>
    <recommendedName>
        <fullName evidence="4">HTH crp-type domain-containing protein</fullName>
    </recommendedName>
</protein>
<dbReference type="SMART" id="SM00419">
    <property type="entry name" value="HTH_CRP"/>
    <property type="match status" value="1"/>
</dbReference>
<organism evidence="5 6">
    <name type="scientific">Hydrococcus rivularis NIES-593</name>
    <dbReference type="NCBI Taxonomy" id="1921803"/>
    <lineage>
        <taxon>Bacteria</taxon>
        <taxon>Bacillati</taxon>
        <taxon>Cyanobacteriota</taxon>
        <taxon>Cyanophyceae</taxon>
        <taxon>Pleurocapsales</taxon>
        <taxon>Hydrococcaceae</taxon>
        <taxon>Hydrococcus</taxon>
    </lineage>
</organism>
<keyword evidence="1" id="KW-0805">Transcription regulation</keyword>
<dbReference type="OrthoDB" id="5242211at2"/>
<dbReference type="Proteomes" id="UP000186868">
    <property type="component" value="Unassembled WGS sequence"/>
</dbReference>
<dbReference type="InterPro" id="IPR018490">
    <property type="entry name" value="cNMP-bd_dom_sf"/>
</dbReference>